<keyword evidence="16" id="KW-1185">Reference proteome</keyword>
<evidence type="ECO:0000259" key="14">
    <source>
        <dbReference type="PROSITE" id="PS50926"/>
    </source>
</evidence>
<dbReference type="CDD" id="cd02440">
    <property type="entry name" value="AdoMet_MTases"/>
    <property type="match status" value="1"/>
</dbReference>
<dbReference type="InterPro" id="IPR002792">
    <property type="entry name" value="TRAM_dom"/>
</dbReference>
<keyword evidence="2 11" id="KW-0698">rRNA processing</keyword>
<dbReference type="NCBIfam" id="TIGR00479">
    <property type="entry name" value="rumA"/>
    <property type="match status" value="1"/>
</dbReference>
<dbReference type="SUPFAM" id="SSF53335">
    <property type="entry name" value="S-adenosyl-L-methionine-dependent methyltransferases"/>
    <property type="match status" value="1"/>
</dbReference>
<evidence type="ECO:0000256" key="2">
    <source>
        <dbReference type="ARBA" id="ARBA00022552"/>
    </source>
</evidence>
<dbReference type="InterPro" id="IPR010280">
    <property type="entry name" value="U5_MeTrfase_fam"/>
</dbReference>
<evidence type="ECO:0000313" key="15">
    <source>
        <dbReference type="EMBL" id="SDJ93550.1"/>
    </source>
</evidence>
<keyword evidence="5 11" id="KW-0949">S-adenosyl-L-methionine</keyword>
<keyword evidence="8 11" id="KW-0411">Iron-sulfur</keyword>
<protein>
    <recommendedName>
        <fullName evidence="11">23S rRNA (uracil(1939)-C(5))-methyltransferase RlmD</fullName>
        <ecNumber evidence="11">2.1.1.190</ecNumber>
    </recommendedName>
    <alternativeName>
        <fullName evidence="11">23S rRNA(m5U1939)-methyltransferase</fullName>
    </alternativeName>
</protein>
<dbReference type="AlphaFoldDB" id="A0A1G8XUU5"/>
<evidence type="ECO:0000256" key="8">
    <source>
        <dbReference type="ARBA" id="ARBA00023014"/>
    </source>
</evidence>
<name>A0A1G8XUU5_9GAMM</name>
<feature type="domain" description="TRAM" evidence="14">
    <location>
        <begin position="6"/>
        <end position="64"/>
    </location>
</feature>
<feature type="active site" description="Nucleophile" evidence="11 12">
    <location>
        <position position="398"/>
    </location>
</feature>
<evidence type="ECO:0000256" key="1">
    <source>
        <dbReference type="ARBA" id="ARBA00022485"/>
    </source>
</evidence>
<comment type="catalytic activity">
    <reaction evidence="9 11">
        <text>uridine(1939) in 23S rRNA + S-adenosyl-L-methionine = 5-methyluridine(1939) in 23S rRNA + S-adenosyl-L-homocysteine + H(+)</text>
        <dbReference type="Rhea" id="RHEA:42908"/>
        <dbReference type="Rhea" id="RHEA-COMP:10278"/>
        <dbReference type="Rhea" id="RHEA-COMP:10279"/>
        <dbReference type="ChEBI" id="CHEBI:15378"/>
        <dbReference type="ChEBI" id="CHEBI:57856"/>
        <dbReference type="ChEBI" id="CHEBI:59789"/>
        <dbReference type="ChEBI" id="CHEBI:65315"/>
        <dbReference type="ChEBI" id="CHEBI:74447"/>
        <dbReference type="EC" id="2.1.1.190"/>
    </reaction>
</comment>
<organism evidence="15 16">
    <name type="scientific">Microbulbifer yueqingensis</name>
    <dbReference type="NCBI Taxonomy" id="658219"/>
    <lineage>
        <taxon>Bacteria</taxon>
        <taxon>Pseudomonadati</taxon>
        <taxon>Pseudomonadota</taxon>
        <taxon>Gammaproteobacteria</taxon>
        <taxon>Cellvibrionales</taxon>
        <taxon>Microbulbiferaceae</taxon>
        <taxon>Microbulbifer</taxon>
    </lineage>
</organism>
<evidence type="ECO:0000256" key="6">
    <source>
        <dbReference type="ARBA" id="ARBA00022723"/>
    </source>
</evidence>
<dbReference type="PROSITE" id="PS51687">
    <property type="entry name" value="SAM_MT_RNA_M5U"/>
    <property type="match status" value="1"/>
</dbReference>
<feature type="binding site" evidence="11 12">
    <location>
        <position position="372"/>
    </location>
    <ligand>
        <name>S-adenosyl-L-methionine</name>
        <dbReference type="ChEBI" id="CHEBI:59789"/>
    </ligand>
</feature>
<comment type="similarity">
    <text evidence="11">Belongs to the class I-like SAM-binding methyltransferase superfamily. RNA M5U methyltransferase family. RlmD subfamily.</text>
</comment>
<dbReference type="PANTHER" id="PTHR11061">
    <property type="entry name" value="RNA M5U METHYLTRANSFERASE"/>
    <property type="match status" value="1"/>
</dbReference>
<keyword evidence="4 11" id="KW-0808">Transferase</keyword>
<dbReference type="GO" id="GO:0051539">
    <property type="term" value="F:4 iron, 4 sulfur cluster binding"/>
    <property type="evidence" value="ECO:0007669"/>
    <property type="project" value="UniProtKB-KW"/>
</dbReference>
<dbReference type="Gene3D" id="2.40.50.1070">
    <property type="match status" value="1"/>
</dbReference>
<dbReference type="FunFam" id="3.40.50.150:FF:000009">
    <property type="entry name" value="23S rRNA (Uracil(1939)-C(5))-methyltransferase RlmD"/>
    <property type="match status" value="1"/>
</dbReference>
<keyword evidence="1 11" id="KW-0004">4Fe-4S</keyword>
<dbReference type="STRING" id="658219.SAMN05216212_1224"/>
<feature type="binding site" evidence="11">
    <location>
        <position position="164"/>
    </location>
    <ligand>
        <name>[4Fe-4S] cluster</name>
        <dbReference type="ChEBI" id="CHEBI:49883"/>
    </ligand>
</feature>
<accession>A0A1G8XUU5</accession>
<feature type="binding site" evidence="11">
    <location>
        <position position="77"/>
    </location>
    <ligand>
        <name>[4Fe-4S] cluster</name>
        <dbReference type="ChEBI" id="CHEBI:49883"/>
    </ligand>
</feature>
<feature type="active site" evidence="13">
    <location>
        <position position="398"/>
    </location>
</feature>
<evidence type="ECO:0000256" key="12">
    <source>
        <dbReference type="PROSITE-ProRule" id="PRU01024"/>
    </source>
</evidence>
<evidence type="ECO:0000256" key="13">
    <source>
        <dbReference type="PROSITE-ProRule" id="PRU10015"/>
    </source>
</evidence>
<comment type="function">
    <text evidence="10 11">Catalyzes the formation of 5-methyl-uridine at position 1939 (m5U1939) in 23S rRNA.</text>
</comment>
<dbReference type="OrthoDB" id="9804590at2"/>
<evidence type="ECO:0000256" key="10">
    <source>
        <dbReference type="ARBA" id="ARBA00059995"/>
    </source>
</evidence>
<dbReference type="InterPro" id="IPR029063">
    <property type="entry name" value="SAM-dependent_MTases_sf"/>
</dbReference>
<feature type="binding site" evidence="11">
    <location>
        <position position="83"/>
    </location>
    <ligand>
        <name>[4Fe-4S] cluster</name>
        <dbReference type="ChEBI" id="CHEBI:49883"/>
    </ligand>
</feature>
<sequence>MKKRRQRLPAGTPTVEIERLSHEVRGIGQVKGKTVFVDNALPGETVRIAYTASRSKFAEGVAREILHASPDRCLPRCRHFDTCGGCALQYMEPAAQIAAKQDILCDQLRRFAGIEVPEILPPLAAAPYGYRRKARLGIRASRSRGVVLGFREKRSNNLTPISECPIMPESFAAKIPALANLIRECEGRAGFAHLEVAIGEDATGLVLRHLQPLSEKDLALWLAFAQANSFHLYLQPGGADSAHRVWPDGQRERLHYQLPEFSLELGFHPLDFIQVNFAINRQMVSRAVELLDIRPGERVLDLFCGLGNFTLPLARRAAQVVGVEGAPELLARARENAVRNGVDNVQFHAADLTADITSRPWAKAGFDKILIDPPRTGAIEVIRELARFGAEKVVYVSCNPATLARDTAELEKLGYRLARAGVMDMFPQTTHVESIALFERAT</sequence>
<feature type="binding site" evidence="11">
    <location>
        <position position="308"/>
    </location>
    <ligand>
        <name>S-adenosyl-L-methionine</name>
        <dbReference type="ChEBI" id="CHEBI:59789"/>
    </ligand>
</feature>
<feature type="binding site" evidence="11 12">
    <location>
        <position position="324"/>
    </location>
    <ligand>
        <name>S-adenosyl-L-methionine</name>
        <dbReference type="ChEBI" id="CHEBI:59789"/>
    </ligand>
</feature>
<dbReference type="EC" id="2.1.1.190" evidence="11"/>
<keyword evidence="7 11" id="KW-0408">Iron</keyword>
<feature type="binding site" evidence="11">
    <location>
        <position position="351"/>
    </location>
    <ligand>
        <name>S-adenosyl-L-methionine</name>
        <dbReference type="ChEBI" id="CHEBI:59789"/>
    </ligand>
</feature>
<proteinExistence type="inferred from homology"/>
<evidence type="ECO:0000313" key="16">
    <source>
        <dbReference type="Proteomes" id="UP000199305"/>
    </source>
</evidence>
<dbReference type="GO" id="GO:0003723">
    <property type="term" value="F:RNA binding"/>
    <property type="evidence" value="ECO:0007669"/>
    <property type="project" value="InterPro"/>
</dbReference>
<dbReference type="PROSITE" id="PS01230">
    <property type="entry name" value="TRMA_1"/>
    <property type="match status" value="1"/>
</dbReference>
<feature type="binding site" evidence="11">
    <location>
        <position position="86"/>
    </location>
    <ligand>
        <name>[4Fe-4S] cluster</name>
        <dbReference type="ChEBI" id="CHEBI:49883"/>
    </ligand>
</feature>
<dbReference type="PANTHER" id="PTHR11061:SF49">
    <property type="entry name" value="23S RRNA (URACIL(1939)-C(5))-METHYLTRANSFERASE RLMD"/>
    <property type="match status" value="1"/>
</dbReference>
<dbReference type="EMBL" id="FNFH01000002">
    <property type="protein sequence ID" value="SDJ93550.1"/>
    <property type="molecule type" value="Genomic_DNA"/>
</dbReference>
<dbReference type="GO" id="GO:0070475">
    <property type="term" value="P:rRNA base methylation"/>
    <property type="evidence" value="ECO:0007669"/>
    <property type="project" value="TreeGrafter"/>
</dbReference>
<gene>
    <name evidence="11" type="primary">rlmD</name>
    <name evidence="15" type="ORF">SAMN05216212_1224</name>
</gene>
<keyword evidence="3 11" id="KW-0489">Methyltransferase</keyword>
<evidence type="ECO:0000256" key="5">
    <source>
        <dbReference type="ARBA" id="ARBA00022691"/>
    </source>
</evidence>
<evidence type="ECO:0000256" key="7">
    <source>
        <dbReference type="ARBA" id="ARBA00023004"/>
    </source>
</evidence>
<dbReference type="SUPFAM" id="SSF50249">
    <property type="entry name" value="Nucleic acid-binding proteins"/>
    <property type="match status" value="1"/>
</dbReference>
<dbReference type="PROSITE" id="PS50926">
    <property type="entry name" value="TRAM"/>
    <property type="match status" value="1"/>
</dbReference>
<feature type="binding site" evidence="11 12">
    <location>
        <position position="274"/>
    </location>
    <ligand>
        <name>S-adenosyl-L-methionine</name>
        <dbReference type="ChEBI" id="CHEBI:59789"/>
    </ligand>
</feature>
<dbReference type="Gene3D" id="3.40.50.150">
    <property type="entry name" value="Vaccinia Virus protein VP39"/>
    <property type="match status" value="1"/>
</dbReference>
<dbReference type="Proteomes" id="UP000199305">
    <property type="component" value="Unassembled WGS sequence"/>
</dbReference>
<evidence type="ECO:0000256" key="4">
    <source>
        <dbReference type="ARBA" id="ARBA00022679"/>
    </source>
</evidence>
<dbReference type="RefSeq" id="WP_091510089.1">
    <property type="nucleotide sequence ID" value="NZ_FNFH01000002.1"/>
</dbReference>
<dbReference type="GO" id="GO:0005506">
    <property type="term" value="F:iron ion binding"/>
    <property type="evidence" value="ECO:0007669"/>
    <property type="project" value="UniProtKB-UniRule"/>
</dbReference>
<dbReference type="InterPro" id="IPR001566">
    <property type="entry name" value="23S_rRNA_MeTrfase_RlmD"/>
</dbReference>
<dbReference type="Gene3D" id="2.40.50.140">
    <property type="entry name" value="Nucleic acid-binding proteins"/>
    <property type="match status" value="1"/>
</dbReference>
<evidence type="ECO:0000256" key="3">
    <source>
        <dbReference type="ARBA" id="ARBA00022603"/>
    </source>
</evidence>
<dbReference type="HAMAP" id="MF_01010">
    <property type="entry name" value="23SrRNA_methyltr_RlmD"/>
    <property type="match status" value="1"/>
</dbReference>
<feature type="binding site" evidence="11 12">
    <location>
        <position position="303"/>
    </location>
    <ligand>
        <name>S-adenosyl-L-methionine</name>
        <dbReference type="ChEBI" id="CHEBI:59789"/>
    </ligand>
</feature>
<dbReference type="GO" id="GO:0070041">
    <property type="term" value="F:rRNA (uridine-C5-)-methyltransferase activity"/>
    <property type="evidence" value="ECO:0007669"/>
    <property type="project" value="UniProtKB-UniRule"/>
</dbReference>
<dbReference type="InterPro" id="IPR030390">
    <property type="entry name" value="MeTrfase_TrmA_AS"/>
</dbReference>
<dbReference type="NCBIfam" id="NF009639">
    <property type="entry name" value="PRK13168.1"/>
    <property type="match status" value="1"/>
</dbReference>
<reference evidence="16" key="1">
    <citation type="submission" date="2016-10" db="EMBL/GenBank/DDBJ databases">
        <authorList>
            <person name="Varghese N."/>
            <person name="Submissions S."/>
        </authorList>
    </citation>
    <scope>NUCLEOTIDE SEQUENCE [LARGE SCALE GENOMIC DNA]</scope>
    <source>
        <strain evidence="16">CGMCC 1.10658</strain>
    </source>
</reference>
<dbReference type="InterPro" id="IPR030391">
    <property type="entry name" value="MeTrfase_TrmA_CS"/>
</dbReference>
<dbReference type="PROSITE" id="PS01231">
    <property type="entry name" value="TRMA_2"/>
    <property type="match status" value="1"/>
</dbReference>
<dbReference type="Pfam" id="PF01938">
    <property type="entry name" value="TRAM"/>
    <property type="match status" value="1"/>
</dbReference>
<keyword evidence="6 11" id="KW-0479">Metal-binding</keyword>
<evidence type="ECO:0000256" key="11">
    <source>
        <dbReference type="HAMAP-Rule" id="MF_01010"/>
    </source>
</evidence>
<evidence type="ECO:0000256" key="9">
    <source>
        <dbReference type="ARBA" id="ARBA00052756"/>
    </source>
</evidence>
<dbReference type="InterPro" id="IPR012340">
    <property type="entry name" value="NA-bd_OB-fold"/>
</dbReference>
<dbReference type="Pfam" id="PF05958">
    <property type="entry name" value="tRNA_U5-meth_tr"/>
    <property type="match status" value="1"/>
</dbReference>